<dbReference type="InterPro" id="IPR019734">
    <property type="entry name" value="TPR_rpt"/>
</dbReference>
<evidence type="ECO:0000256" key="2">
    <source>
        <dbReference type="PROSITE-ProRule" id="PRU00339"/>
    </source>
</evidence>
<dbReference type="PROSITE" id="PS50005">
    <property type="entry name" value="TPR"/>
    <property type="match status" value="2"/>
</dbReference>
<dbReference type="PROSITE" id="PS50293">
    <property type="entry name" value="TPR_REGION"/>
    <property type="match status" value="1"/>
</dbReference>
<dbReference type="PANTHER" id="PTHR12788">
    <property type="entry name" value="PROTEIN-TYROSINE SULFOTRANSFERASE 2"/>
    <property type="match status" value="1"/>
</dbReference>
<keyword evidence="1" id="KW-0808">Transferase</keyword>
<protein>
    <submittedName>
        <fullName evidence="3">Sulfotransferase</fullName>
    </submittedName>
</protein>
<dbReference type="Proteomes" id="UP001595886">
    <property type="component" value="Unassembled WGS sequence"/>
</dbReference>
<dbReference type="SMART" id="SM00028">
    <property type="entry name" value="TPR"/>
    <property type="match status" value="4"/>
</dbReference>
<feature type="repeat" description="TPR" evidence="2">
    <location>
        <begin position="117"/>
        <end position="150"/>
    </location>
</feature>
<gene>
    <name evidence="3" type="ORF">ACFO6Q_07165</name>
</gene>
<feature type="repeat" description="TPR" evidence="2">
    <location>
        <begin position="83"/>
        <end position="116"/>
    </location>
</feature>
<comment type="caution">
    <text evidence="3">The sequence shown here is derived from an EMBL/GenBank/DDBJ whole genome shotgun (WGS) entry which is preliminary data.</text>
</comment>
<keyword evidence="2" id="KW-0802">TPR repeat</keyword>
<dbReference type="Pfam" id="PF13469">
    <property type="entry name" value="Sulfotransfer_3"/>
    <property type="match status" value="1"/>
</dbReference>
<dbReference type="Gene3D" id="1.25.40.10">
    <property type="entry name" value="Tetratricopeptide repeat domain"/>
    <property type="match status" value="1"/>
</dbReference>
<accession>A0ABV9QTD5</accession>
<reference evidence="4" key="1">
    <citation type="journal article" date="2019" name="Int. J. Syst. Evol. Microbiol.">
        <title>The Global Catalogue of Microorganisms (GCM) 10K type strain sequencing project: providing services to taxonomists for standard genome sequencing and annotation.</title>
        <authorList>
            <consortium name="The Broad Institute Genomics Platform"/>
            <consortium name="The Broad Institute Genome Sequencing Center for Infectious Disease"/>
            <person name="Wu L."/>
            <person name="Ma J."/>
        </authorList>
    </citation>
    <scope>NUCLEOTIDE SEQUENCE [LARGE SCALE GENOMIC DNA]</scope>
    <source>
        <strain evidence="4">CCUG 30340</strain>
    </source>
</reference>
<name>A0ABV9QTD5_9GAMM</name>
<dbReference type="InterPro" id="IPR011990">
    <property type="entry name" value="TPR-like_helical_dom_sf"/>
</dbReference>
<evidence type="ECO:0000313" key="4">
    <source>
        <dbReference type="Proteomes" id="UP001595886"/>
    </source>
</evidence>
<organism evidence="3 4">
    <name type="scientific">Dokdonella ginsengisoli</name>
    <dbReference type="NCBI Taxonomy" id="363846"/>
    <lineage>
        <taxon>Bacteria</taxon>
        <taxon>Pseudomonadati</taxon>
        <taxon>Pseudomonadota</taxon>
        <taxon>Gammaproteobacteria</taxon>
        <taxon>Lysobacterales</taxon>
        <taxon>Rhodanobacteraceae</taxon>
        <taxon>Dokdonella</taxon>
    </lineage>
</organism>
<dbReference type="Pfam" id="PF14559">
    <property type="entry name" value="TPR_19"/>
    <property type="match status" value="1"/>
</dbReference>
<proteinExistence type="predicted"/>
<dbReference type="SUPFAM" id="SSF52540">
    <property type="entry name" value="P-loop containing nucleoside triphosphate hydrolases"/>
    <property type="match status" value="1"/>
</dbReference>
<dbReference type="SUPFAM" id="SSF48452">
    <property type="entry name" value="TPR-like"/>
    <property type="match status" value="1"/>
</dbReference>
<sequence length="526" mass="56968">MNAAPPVIAPLSPSAAALARSAQQAIERGAWDEAVQPLNGALALQPGHPQLLRLSGLLEQGRGNLANAVGLFAHLHRSFPQDAALANHLGAALALAGRMDAAIEAFRRALELDPALLDAAYNLGRALDLRGDAAAACAALEHALRIDPHHPPARVLRAESLKKLGRLAEAEQALRALLHEDPGAVAAWVALANLRAFAPDGADLAAVGRLYADPRLDETQRIDLGFAYGSMLEAAGRYAEAFDAVQAANAAKRRRVRWDAAAVSALVDDILAAFAPPAPADADATRGHGAIFLVGMPRSGSTLAEQILAAHPDVSGGGEREDVVHVLHQESARRGRRFPAWVAEADAADWRRLGEQYLQRSAAWRGDRAHFTDKTLTNWQTLGAIARMLPGARIVHCVRDPLETLWSCYKHHFGEAQFFTYDPAELAAFLRDCTRAMRTWDARHPGWIHRHDHEALLAQPEARTRALLDACGLAFDAACLRFHEARREVHTASAAQVRRPLQRRVPLAERYGALLDPLRRALDAPG</sequence>
<dbReference type="InterPro" id="IPR026634">
    <property type="entry name" value="TPST-like"/>
</dbReference>
<dbReference type="Pfam" id="PF13181">
    <property type="entry name" value="TPR_8"/>
    <property type="match status" value="1"/>
</dbReference>
<dbReference type="PANTHER" id="PTHR12788:SF10">
    <property type="entry name" value="PROTEIN-TYROSINE SULFOTRANSFERASE"/>
    <property type="match status" value="1"/>
</dbReference>
<dbReference type="RefSeq" id="WP_380019922.1">
    <property type="nucleotide sequence ID" value="NZ_JBHSHD010000006.1"/>
</dbReference>
<evidence type="ECO:0000256" key="1">
    <source>
        <dbReference type="ARBA" id="ARBA00022679"/>
    </source>
</evidence>
<evidence type="ECO:0000313" key="3">
    <source>
        <dbReference type="EMBL" id="MFC4820096.1"/>
    </source>
</evidence>
<dbReference type="EMBL" id="JBHSHD010000006">
    <property type="protein sequence ID" value="MFC4820096.1"/>
    <property type="molecule type" value="Genomic_DNA"/>
</dbReference>
<dbReference type="InterPro" id="IPR027417">
    <property type="entry name" value="P-loop_NTPase"/>
</dbReference>
<dbReference type="Gene3D" id="3.40.50.300">
    <property type="entry name" value="P-loop containing nucleotide triphosphate hydrolases"/>
    <property type="match status" value="1"/>
</dbReference>
<keyword evidence="4" id="KW-1185">Reference proteome</keyword>